<keyword evidence="2" id="KW-0808">Transferase</keyword>
<evidence type="ECO:0000256" key="3">
    <source>
        <dbReference type="ARBA" id="ARBA00022691"/>
    </source>
</evidence>
<dbReference type="EMBL" id="DVOR01000193">
    <property type="protein sequence ID" value="HIV09642.1"/>
    <property type="molecule type" value="Genomic_DNA"/>
</dbReference>
<keyword evidence="1 5" id="KW-0489">Methyltransferase</keyword>
<gene>
    <name evidence="5" type="ORF">IAC79_05985</name>
</gene>
<reference evidence="5" key="1">
    <citation type="submission" date="2020-10" db="EMBL/GenBank/DDBJ databases">
        <authorList>
            <person name="Gilroy R."/>
        </authorList>
    </citation>
    <scope>NUCLEOTIDE SEQUENCE</scope>
    <source>
        <strain evidence="5">35461</strain>
    </source>
</reference>
<dbReference type="InterPro" id="IPR029063">
    <property type="entry name" value="SAM-dependent_MTases_sf"/>
</dbReference>
<accession>A0A9D1T2X3</accession>
<evidence type="ECO:0000256" key="1">
    <source>
        <dbReference type="ARBA" id="ARBA00022603"/>
    </source>
</evidence>
<reference evidence="5" key="2">
    <citation type="journal article" date="2021" name="PeerJ">
        <title>Extensive microbial diversity within the chicken gut microbiome revealed by metagenomics and culture.</title>
        <authorList>
            <person name="Gilroy R."/>
            <person name="Ravi A."/>
            <person name="Getino M."/>
            <person name="Pursley I."/>
            <person name="Horton D.L."/>
            <person name="Alikhan N.F."/>
            <person name="Baker D."/>
            <person name="Gharbi K."/>
            <person name="Hall N."/>
            <person name="Watson M."/>
            <person name="Adriaenssens E.M."/>
            <person name="Foster-Nyarko E."/>
            <person name="Jarju S."/>
            <person name="Secka A."/>
            <person name="Antonio M."/>
            <person name="Oren A."/>
            <person name="Chaudhuri R.R."/>
            <person name="La Ragione R."/>
            <person name="Hildebrand F."/>
            <person name="Pallen M.J."/>
        </authorList>
    </citation>
    <scope>NUCLEOTIDE SEQUENCE</scope>
    <source>
        <strain evidence="5">35461</strain>
    </source>
</reference>
<dbReference type="Pfam" id="PF05175">
    <property type="entry name" value="MTS"/>
    <property type="match status" value="1"/>
</dbReference>
<evidence type="ECO:0000259" key="4">
    <source>
        <dbReference type="Pfam" id="PF05175"/>
    </source>
</evidence>
<dbReference type="SUPFAM" id="SSF53335">
    <property type="entry name" value="S-adenosyl-L-methionine-dependent methyltransferases"/>
    <property type="match status" value="1"/>
</dbReference>
<dbReference type="InterPro" id="IPR046977">
    <property type="entry name" value="RsmC/RlmG"/>
</dbReference>
<dbReference type="GO" id="GO:0008757">
    <property type="term" value="F:S-adenosylmethionine-dependent methyltransferase activity"/>
    <property type="evidence" value="ECO:0007669"/>
    <property type="project" value="InterPro"/>
</dbReference>
<organism evidence="5 6">
    <name type="scientific">Candidatus Spyradenecus faecavium</name>
    <dbReference type="NCBI Taxonomy" id="2840947"/>
    <lineage>
        <taxon>Bacteria</taxon>
        <taxon>Pseudomonadati</taxon>
        <taxon>Lentisphaerota</taxon>
        <taxon>Lentisphaeria</taxon>
        <taxon>Lentisphaerales</taxon>
        <taxon>Lentisphaeraceae</taxon>
        <taxon>Lentisphaeraceae incertae sedis</taxon>
        <taxon>Candidatus Spyradenecus</taxon>
    </lineage>
</organism>
<protein>
    <submittedName>
        <fullName evidence="5">Methyltransferase</fullName>
    </submittedName>
</protein>
<feature type="domain" description="Methyltransferase small" evidence="4">
    <location>
        <begin position="219"/>
        <end position="366"/>
    </location>
</feature>
<dbReference type="PANTHER" id="PTHR47816">
    <property type="entry name" value="RIBOSOMAL RNA SMALL SUBUNIT METHYLTRANSFERASE C"/>
    <property type="match status" value="1"/>
</dbReference>
<dbReference type="Gene3D" id="3.40.50.150">
    <property type="entry name" value="Vaccinia Virus protein VP39"/>
    <property type="match status" value="1"/>
</dbReference>
<dbReference type="InterPro" id="IPR007848">
    <property type="entry name" value="Small_mtfrase_dom"/>
</dbReference>
<evidence type="ECO:0000313" key="5">
    <source>
        <dbReference type="EMBL" id="HIV09642.1"/>
    </source>
</evidence>
<proteinExistence type="predicted"/>
<dbReference type="CDD" id="cd02440">
    <property type="entry name" value="AdoMet_MTases"/>
    <property type="match status" value="1"/>
</dbReference>
<comment type="caution">
    <text evidence="5">The sequence shown here is derived from an EMBL/GenBank/DDBJ whole genome shotgun (WGS) entry which is preliminary data.</text>
</comment>
<evidence type="ECO:0000256" key="2">
    <source>
        <dbReference type="ARBA" id="ARBA00022679"/>
    </source>
</evidence>
<evidence type="ECO:0000313" key="6">
    <source>
        <dbReference type="Proteomes" id="UP000886845"/>
    </source>
</evidence>
<dbReference type="AlphaFoldDB" id="A0A9D1T2X3"/>
<sequence length="390" mass="41899">MLTISLTHLPHARKELFWDKGLRVVSRSGLNPTEAALLALLPTLAPAARPLFLGGRTGALALAARLRGWGAEGFTLHTFDAHTEAVLRRNLADNNATVADGAPAPGAFALSTALDLATLACDAAFWQLTKGDGTAERDLFALEGLLSGPGAAGRRLFFAAETPNATFVERFRKACDRVLLRREGAVTLLTGVVARPLPADKRPNHRATFEVSLKGHAPLTLVTWPGCFCHRRADNGGLALAEVVAEQVAFDPGDRVMDLGCGCGMVGLLLAAAFPEKDLRVDYQDSNASARDSAQENLRLHPHRARFLFSADGLGDPGAYALVLANPPYFGDWRIAEFFIQTAARLLRRGGLLAFVAKRESKPLELIEANGLKPLGVFPRRGYAVLLAEK</sequence>
<keyword evidence="3" id="KW-0949">S-adenosyl-L-methionine</keyword>
<name>A0A9D1T2X3_9BACT</name>
<dbReference type="PANTHER" id="PTHR47816:SF4">
    <property type="entry name" value="RIBOSOMAL RNA SMALL SUBUNIT METHYLTRANSFERASE C"/>
    <property type="match status" value="1"/>
</dbReference>
<dbReference type="Proteomes" id="UP000886845">
    <property type="component" value="Unassembled WGS sequence"/>
</dbReference>
<dbReference type="GO" id="GO:0032259">
    <property type="term" value="P:methylation"/>
    <property type="evidence" value="ECO:0007669"/>
    <property type="project" value="UniProtKB-KW"/>
</dbReference>